<keyword evidence="7" id="KW-0482">Metalloprotease</keyword>
<dbReference type="PROSITE" id="PS51885">
    <property type="entry name" value="NEPRILYSIN"/>
    <property type="match status" value="1"/>
</dbReference>
<reference evidence="11 12" key="1">
    <citation type="journal article" date="2023" name="Arcadia Sci">
        <title>De novo assembly of a long-read Amblyomma americanum tick genome.</title>
        <authorList>
            <person name="Chou S."/>
            <person name="Poskanzer K.E."/>
            <person name="Rollins M."/>
            <person name="Thuy-Boun P.S."/>
        </authorList>
    </citation>
    <scope>NUCLEOTIDE SEQUENCE [LARGE SCALE GENOMIC DNA]</scope>
    <source>
        <strain evidence="11">F_SG_1</strain>
        <tissue evidence="11">Salivary glands</tissue>
    </source>
</reference>
<dbReference type="GO" id="GO:0046872">
    <property type="term" value="F:metal ion binding"/>
    <property type="evidence" value="ECO:0007669"/>
    <property type="project" value="UniProtKB-KW"/>
</dbReference>
<accession>A0AAQ4FNR7</accession>
<comment type="similarity">
    <text evidence="2">Belongs to the peptidase M13 family.</text>
</comment>
<evidence type="ECO:0000256" key="3">
    <source>
        <dbReference type="ARBA" id="ARBA00022670"/>
    </source>
</evidence>
<evidence type="ECO:0000256" key="1">
    <source>
        <dbReference type="ARBA" id="ARBA00001947"/>
    </source>
</evidence>
<dbReference type="Pfam" id="PF05649">
    <property type="entry name" value="Peptidase_M13_N"/>
    <property type="match status" value="1"/>
</dbReference>
<dbReference type="GO" id="GO:0016485">
    <property type="term" value="P:protein processing"/>
    <property type="evidence" value="ECO:0007669"/>
    <property type="project" value="TreeGrafter"/>
</dbReference>
<evidence type="ECO:0000256" key="6">
    <source>
        <dbReference type="ARBA" id="ARBA00022833"/>
    </source>
</evidence>
<dbReference type="PANTHER" id="PTHR11733">
    <property type="entry name" value="ZINC METALLOPROTEASE FAMILY M13 NEPRILYSIN-RELATED"/>
    <property type="match status" value="1"/>
</dbReference>
<evidence type="ECO:0000313" key="12">
    <source>
        <dbReference type="Proteomes" id="UP001321473"/>
    </source>
</evidence>
<feature type="domain" description="Peptidase M13 C-terminal" evidence="9">
    <location>
        <begin position="529"/>
        <end position="695"/>
    </location>
</feature>
<proteinExistence type="inferred from homology"/>
<keyword evidence="6" id="KW-0862">Zinc</keyword>
<dbReference type="Gene3D" id="1.10.1380.10">
    <property type="entry name" value="Neutral endopeptidase , domain2"/>
    <property type="match status" value="2"/>
</dbReference>
<dbReference type="AlphaFoldDB" id="A0AAQ4FNR7"/>
<dbReference type="GO" id="GO:0004222">
    <property type="term" value="F:metalloendopeptidase activity"/>
    <property type="evidence" value="ECO:0007669"/>
    <property type="project" value="InterPro"/>
</dbReference>
<evidence type="ECO:0000256" key="8">
    <source>
        <dbReference type="SAM" id="MobiDB-lite"/>
    </source>
</evidence>
<evidence type="ECO:0000256" key="2">
    <source>
        <dbReference type="ARBA" id="ARBA00007357"/>
    </source>
</evidence>
<feature type="region of interest" description="Disordered" evidence="8">
    <location>
        <begin position="201"/>
        <end position="224"/>
    </location>
</feature>
<evidence type="ECO:0000256" key="4">
    <source>
        <dbReference type="ARBA" id="ARBA00022723"/>
    </source>
</evidence>
<keyword evidence="3" id="KW-0645">Protease</keyword>
<evidence type="ECO:0008006" key="13">
    <source>
        <dbReference type="Google" id="ProtNLM"/>
    </source>
</evidence>
<dbReference type="InterPro" id="IPR024079">
    <property type="entry name" value="MetalloPept_cat_dom_sf"/>
</dbReference>
<evidence type="ECO:0000259" key="10">
    <source>
        <dbReference type="Pfam" id="PF05649"/>
    </source>
</evidence>
<feature type="compositionally biased region" description="Polar residues" evidence="8">
    <location>
        <begin position="201"/>
        <end position="211"/>
    </location>
</feature>
<sequence>MQVLSPWSTMSPSPSPLKMRTSTITSASKWPLVAAAAVFFLALAMIAYALLRATNGSDKSGTGPRLCQTSDCHWHAGLFAQRLNESIDPCDDFGAFACSAWTASSSAHVKTSAREEVVLGFAEAFEGMLTTVQMQMPVGKRALELYRACMDSMAYNDQSREVIRTFMADQGVPWPRQGSSPTSLQSPLKILIRFAISERSPNCASGGQSQDAKLGGDPSTPGEREQRLRILDTALRGAVAATRPHRRREGGRQVFQIQDSVFHELLEEREGKNETGAMFPLANIEEYATSALLLRDWLEELSDHATAAGELNFSGASRVILKDVGLLAALGRLWAKHSRAELIEALSWLLAQVIGPIADIRLLRLRYDSSAGANSLPRDFCVAQVEDVYRLLVIALSTVSKFPEHRRRDINSRFAQLQKTAVTLVGSLKWLDSTTRARAQNKLSGTSTVLWPAQDLLADSTLSVLYASFPTSYTKAAETFADLWIRSRRALYDLETDPVYHDAADMPANMALPLVDYDYVRLAVRVSMQALSWPVYYAHGTDAMFFGGLGFLYATELIKSIDAEGTTFDIGGNVGNAWTSDVWRDAIAERTSCMARHGTDDSDEGRGGGLFPYTPALEVVYAALQEAVAADTPTVHVLEGYTEQQLFFITLCYLMCGAAHPGSRDCNKALRHFPPFARHFRCDRGSKMRADEQCSFLYLGYSEQQDRE</sequence>
<gene>
    <name evidence="11" type="ORF">V5799_021504</name>
</gene>
<dbReference type="PANTHER" id="PTHR11733:SF241">
    <property type="entry name" value="GH26575P-RELATED"/>
    <property type="match status" value="1"/>
</dbReference>
<evidence type="ECO:0000256" key="5">
    <source>
        <dbReference type="ARBA" id="ARBA00022801"/>
    </source>
</evidence>
<dbReference type="SUPFAM" id="SSF55486">
    <property type="entry name" value="Metalloproteases ('zincins'), catalytic domain"/>
    <property type="match status" value="1"/>
</dbReference>
<name>A0AAQ4FNR7_AMBAM</name>
<feature type="domain" description="Peptidase M13 N-terminal" evidence="10">
    <location>
        <begin position="267"/>
        <end position="444"/>
    </location>
</feature>
<evidence type="ECO:0000313" key="11">
    <source>
        <dbReference type="EMBL" id="KAK8788726.1"/>
    </source>
</evidence>
<keyword evidence="12" id="KW-1185">Reference proteome</keyword>
<evidence type="ECO:0000259" key="9">
    <source>
        <dbReference type="Pfam" id="PF01431"/>
    </source>
</evidence>
<dbReference type="Gene3D" id="3.40.390.10">
    <property type="entry name" value="Collagenase (Catalytic Domain)"/>
    <property type="match status" value="2"/>
</dbReference>
<dbReference type="EMBL" id="JARKHS020000538">
    <property type="protein sequence ID" value="KAK8788726.1"/>
    <property type="molecule type" value="Genomic_DNA"/>
</dbReference>
<evidence type="ECO:0000256" key="7">
    <source>
        <dbReference type="ARBA" id="ARBA00023049"/>
    </source>
</evidence>
<keyword evidence="4" id="KW-0479">Metal-binding</keyword>
<dbReference type="Pfam" id="PF01431">
    <property type="entry name" value="Peptidase_M13"/>
    <property type="match status" value="1"/>
</dbReference>
<dbReference type="Proteomes" id="UP001321473">
    <property type="component" value="Unassembled WGS sequence"/>
</dbReference>
<dbReference type="GO" id="GO:0005886">
    <property type="term" value="C:plasma membrane"/>
    <property type="evidence" value="ECO:0007669"/>
    <property type="project" value="TreeGrafter"/>
</dbReference>
<protein>
    <recommendedName>
        <fullName evidence="13">M13 family peptidase</fullName>
    </recommendedName>
</protein>
<dbReference type="InterPro" id="IPR008753">
    <property type="entry name" value="Peptidase_M13_N"/>
</dbReference>
<keyword evidence="5" id="KW-0378">Hydrolase</keyword>
<comment type="caution">
    <text evidence="11">The sequence shown here is derived from an EMBL/GenBank/DDBJ whole genome shotgun (WGS) entry which is preliminary data.</text>
</comment>
<dbReference type="InterPro" id="IPR000718">
    <property type="entry name" value="Peptidase_M13"/>
</dbReference>
<dbReference type="InterPro" id="IPR018497">
    <property type="entry name" value="Peptidase_M13_C"/>
</dbReference>
<organism evidence="11 12">
    <name type="scientific">Amblyomma americanum</name>
    <name type="common">Lone star tick</name>
    <dbReference type="NCBI Taxonomy" id="6943"/>
    <lineage>
        <taxon>Eukaryota</taxon>
        <taxon>Metazoa</taxon>
        <taxon>Ecdysozoa</taxon>
        <taxon>Arthropoda</taxon>
        <taxon>Chelicerata</taxon>
        <taxon>Arachnida</taxon>
        <taxon>Acari</taxon>
        <taxon>Parasitiformes</taxon>
        <taxon>Ixodida</taxon>
        <taxon>Ixodoidea</taxon>
        <taxon>Ixodidae</taxon>
        <taxon>Amblyomminae</taxon>
        <taxon>Amblyomma</taxon>
    </lineage>
</organism>
<dbReference type="InterPro" id="IPR042089">
    <property type="entry name" value="Peptidase_M13_dom_2"/>
</dbReference>
<comment type="cofactor">
    <cofactor evidence="1">
        <name>Zn(2+)</name>
        <dbReference type="ChEBI" id="CHEBI:29105"/>
    </cofactor>
</comment>